<organism evidence="1 2">
    <name type="scientific">Moniliophthora roreri</name>
    <name type="common">Frosty pod rot fungus</name>
    <name type="synonym">Monilia roreri</name>
    <dbReference type="NCBI Taxonomy" id="221103"/>
    <lineage>
        <taxon>Eukaryota</taxon>
        <taxon>Fungi</taxon>
        <taxon>Dikarya</taxon>
        <taxon>Basidiomycota</taxon>
        <taxon>Agaricomycotina</taxon>
        <taxon>Agaricomycetes</taxon>
        <taxon>Agaricomycetidae</taxon>
        <taxon>Agaricales</taxon>
        <taxon>Marasmiineae</taxon>
        <taxon>Marasmiaceae</taxon>
        <taxon>Moniliophthora</taxon>
    </lineage>
</organism>
<sequence>MLVAKPSPVLPAEIALPPHSHVIEASVFPHNFRTSGGPHLLNLPLEILDVILSEIDLRSDLIALALASRTCAHLVIPRHNEYRIIRTRHRFAGVWAHLARRSDLARNVRRVNLCMKENRLASDCWPSTLVPPSSSNPKDLEVARMTNICRALRHMNLLEEFTLENPDDRDSVAYLSTCREGDILHALGTSTRLSRLALSGYVDLRTSDPLVRIDQVWNMKYLQHVSLRGETWALPSMGLVVREILKRSPLIKFLEIPLEVTSLENSFFPHLRGLRLFLQSGAGSASSRAWSTFLINHPDLEELSCSPLLVTLPVKGLRALKCLQTDLNALGEFGVEDDECAVQCVDAVFPLSTLGDRFLKSKNCANLRKLSLRTWPHMLLSYAKSFPNLEWLSVGVCPFMDLDDILAYLSALRNLRVFRGDAIWKAVGLSDEKMHVAIMKLVQFCPNLKELDHRKFHEKRRAFKRIVIRREEIDGVLCITYDVRSPSPRSTFDTAGGAFD</sequence>
<evidence type="ECO:0000313" key="2">
    <source>
        <dbReference type="Proteomes" id="UP000054988"/>
    </source>
</evidence>
<dbReference type="SUPFAM" id="SSF52047">
    <property type="entry name" value="RNI-like"/>
    <property type="match status" value="1"/>
</dbReference>
<proteinExistence type="predicted"/>
<protein>
    <recommendedName>
        <fullName evidence="3">F-box domain-containing protein</fullName>
    </recommendedName>
</protein>
<comment type="caution">
    <text evidence="1">The sequence shown here is derived from an EMBL/GenBank/DDBJ whole genome shotgun (WGS) entry which is preliminary data.</text>
</comment>
<dbReference type="AlphaFoldDB" id="A0A0W0G1F7"/>
<dbReference type="EMBL" id="LATX01001335">
    <property type="protein sequence ID" value="KTB42415.1"/>
    <property type="molecule type" value="Genomic_DNA"/>
</dbReference>
<gene>
    <name evidence="1" type="ORF">WG66_4990</name>
</gene>
<reference evidence="1 2" key="1">
    <citation type="submission" date="2015-12" db="EMBL/GenBank/DDBJ databases">
        <title>Draft genome sequence of Moniliophthora roreri, the causal agent of frosty pod rot of cacao.</title>
        <authorList>
            <person name="Aime M.C."/>
            <person name="Diaz-Valderrama J.R."/>
            <person name="Kijpornyongpan T."/>
            <person name="Phillips-Mora W."/>
        </authorList>
    </citation>
    <scope>NUCLEOTIDE SEQUENCE [LARGE SCALE GENOMIC DNA]</scope>
    <source>
        <strain evidence="1 2">MCA 2952</strain>
    </source>
</reference>
<evidence type="ECO:0000313" key="1">
    <source>
        <dbReference type="EMBL" id="KTB42415.1"/>
    </source>
</evidence>
<accession>A0A0W0G1F7</accession>
<dbReference type="Proteomes" id="UP000054988">
    <property type="component" value="Unassembled WGS sequence"/>
</dbReference>
<name>A0A0W0G1F7_MONRR</name>
<dbReference type="InterPro" id="IPR032675">
    <property type="entry name" value="LRR_dom_sf"/>
</dbReference>
<evidence type="ECO:0008006" key="3">
    <source>
        <dbReference type="Google" id="ProtNLM"/>
    </source>
</evidence>
<dbReference type="Gene3D" id="3.80.10.10">
    <property type="entry name" value="Ribonuclease Inhibitor"/>
    <property type="match status" value="1"/>
</dbReference>
<dbReference type="eggNOG" id="ENOG502SSUB">
    <property type="taxonomic scope" value="Eukaryota"/>
</dbReference>